<evidence type="ECO:0000256" key="7">
    <source>
        <dbReference type="ARBA" id="ARBA00032572"/>
    </source>
</evidence>
<keyword evidence="5" id="KW-0808">Transferase</keyword>
<comment type="caution">
    <text evidence="11">The sequence shown here is derived from an EMBL/GenBank/DDBJ whole genome shotgun (WGS) entry which is preliminary data.</text>
</comment>
<accession>A0ABT1IJV9</accession>
<dbReference type="InterPro" id="IPR000801">
    <property type="entry name" value="Esterase-like"/>
</dbReference>
<evidence type="ECO:0000256" key="10">
    <source>
        <dbReference type="SAM" id="Phobius"/>
    </source>
</evidence>
<evidence type="ECO:0000256" key="9">
    <source>
        <dbReference type="SAM" id="MobiDB-lite"/>
    </source>
</evidence>
<dbReference type="EC" id="2.3.1.122" evidence="3"/>
<keyword evidence="10" id="KW-0812">Transmembrane</keyword>
<dbReference type="PANTHER" id="PTHR48098:SF1">
    <property type="entry name" value="DIACYLGLYCEROL ACYLTRANSFERASE_MYCOLYLTRANSFERASE AG85A"/>
    <property type="match status" value="1"/>
</dbReference>
<evidence type="ECO:0000256" key="3">
    <source>
        <dbReference type="ARBA" id="ARBA00012820"/>
    </source>
</evidence>
<dbReference type="PROSITE" id="PS51318">
    <property type="entry name" value="TAT"/>
    <property type="match status" value="1"/>
</dbReference>
<dbReference type="EMBL" id="JAMTCO010000014">
    <property type="protein sequence ID" value="MCP2272811.1"/>
    <property type="molecule type" value="Genomic_DNA"/>
</dbReference>
<evidence type="ECO:0000256" key="2">
    <source>
        <dbReference type="ARBA" id="ARBA00005874"/>
    </source>
</evidence>
<keyword evidence="12" id="KW-1185">Reference proteome</keyword>
<comment type="catalytic activity">
    <reaction evidence="1">
        <text>2 alpha,alpha'-trehalose 6-mycolate = alpha,alpha'-trehalose 6,6'-bismycolate + alpha,alpha-trehalose</text>
        <dbReference type="Rhea" id="RHEA:23472"/>
        <dbReference type="ChEBI" id="CHEBI:16551"/>
        <dbReference type="ChEBI" id="CHEBI:18195"/>
        <dbReference type="ChEBI" id="CHEBI:18234"/>
        <dbReference type="EC" id="2.3.1.122"/>
    </reaction>
</comment>
<keyword evidence="10" id="KW-0472">Membrane</keyword>
<dbReference type="Pfam" id="PF00756">
    <property type="entry name" value="Esterase"/>
    <property type="match status" value="1"/>
</dbReference>
<sequence>MSGLSRRQVIAASVGGVATTVGLGLFGAWALRRDETPAASDARTPIPTEMGPTTTTRPPKLLEVRTVKSTARNRDVEVVAFRPDGVAPGTLPVCLALHGRGARARVFTELGVGGQLSAAAAYAVVAVDGGDSYWVGNSAKDDPVAMLTDELPGWLADLGLNPRPFAVLGVSMGAYGALNYVREHPDAVRAAAVISPALFTSWGDARARNVFTGRAQWEQTEPLRHIDALGGAKLGVWCGTADPLLPSANRLIDTARPAVARTAPGGHDADYWTAVVPEALSFIGSHI</sequence>
<evidence type="ECO:0000256" key="8">
    <source>
        <dbReference type="ARBA" id="ARBA00048109"/>
    </source>
</evidence>
<evidence type="ECO:0000256" key="6">
    <source>
        <dbReference type="ARBA" id="ARBA00023315"/>
    </source>
</evidence>
<reference evidence="11 12" key="1">
    <citation type="submission" date="2022-06" db="EMBL/GenBank/DDBJ databases">
        <title>Genomic Encyclopedia of Archaeal and Bacterial Type Strains, Phase II (KMG-II): from individual species to whole genera.</title>
        <authorList>
            <person name="Goeker M."/>
        </authorList>
    </citation>
    <scope>NUCLEOTIDE SEQUENCE [LARGE SCALE GENOMIC DNA]</scope>
    <source>
        <strain evidence="11 12">DSM 44255</strain>
    </source>
</reference>
<evidence type="ECO:0000256" key="4">
    <source>
        <dbReference type="ARBA" id="ARBA00013244"/>
    </source>
</evidence>
<protein>
    <recommendedName>
        <fullName evidence="7">Acyl-CoA:diacylglycerol acyltransferase</fullName>
        <ecNumber evidence="3">2.3.1.122</ecNumber>
        <ecNumber evidence="4">2.3.1.20</ecNumber>
    </recommendedName>
</protein>
<dbReference type="GO" id="GO:0016787">
    <property type="term" value="F:hydrolase activity"/>
    <property type="evidence" value="ECO:0007669"/>
    <property type="project" value="UniProtKB-KW"/>
</dbReference>
<keyword evidence="10" id="KW-1133">Transmembrane helix</keyword>
<dbReference type="Proteomes" id="UP001205185">
    <property type="component" value="Unassembled WGS sequence"/>
</dbReference>
<dbReference type="SUPFAM" id="SSF53474">
    <property type="entry name" value="alpha/beta-Hydrolases"/>
    <property type="match status" value="1"/>
</dbReference>
<evidence type="ECO:0000313" key="12">
    <source>
        <dbReference type="Proteomes" id="UP001205185"/>
    </source>
</evidence>
<proteinExistence type="inferred from homology"/>
<dbReference type="RefSeq" id="WP_253889752.1">
    <property type="nucleotide sequence ID" value="NZ_BAAAVB010000007.1"/>
</dbReference>
<evidence type="ECO:0000256" key="1">
    <source>
        <dbReference type="ARBA" id="ARBA00000697"/>
    </source>
</evidence>
<dbReference type="EC" id="2.3.1.20" evidence="4"/>
<dbReference type="InterPro" id="IPR006311">
    <property type="entry name" value="TAT_signal"/>
</dbReference>
<gene>
    <name evidence="11" type="ORF">LV75_005337</name>
</gene>
<keyword evidence="6" id="KW-0012">Acyltransferase</keyword>
<dbReference type="InterPro" id="IPR050583">
    <property type="entry name" value="Mycobacterial_A85_antigen"/>
</dbReference>
<organism evidence="11 12">
    <name type="scientific">Actinokineospora diospyrosa</name>
    <dbReference type="NCBI Taxonomy" id="103728"/>
    <lineage>
        <taxon>Bacteria</taxon>
        <taxon>Bacillati</taxon>
        <taxon>Actinomycetota</taxon>
        <taxon>Actinomycetes</taxon>
        <taxon>Pseudonocardiales</taxon>
        <taxon>Pseudonocardiaceae</taxon>
        <taxon>Actinokineospora</taxon>
    </lineage>
</organism>
<evidence type="ECO:0000313" key="11">
    <source>
        <dbReference type="EMBL" id="MCP2272811.1"/>
    </source>
</evidence>
<feature type="transmembrane region" description="Helical" evidence="10">
    <location>
        <begin position="9"/>
        <end position="31"/>
    </location>
</feature>
<dbReference type="InterPro" id="IPR029058">
    <property type="entry name" value="AB_hydrolase_fold"/>
</dbReference>
<keyword evidence="11" id="KW-0378">Hydrolase</keyword>
<comment type="catalytic activity">
    <reaction evidence="8">
        <text>an acyl-CoA + a 1,2-diacyl-sn-glycerol = a triacyl-sn-glycerol + CoA</text>
        <dbReference type="Rhea" id="RHEA:10868"/>
        <dbReference type="ChEBI" id="CHEBI:17815"/>
        <dbReference type="ChEBI" id="CHEBI:57287"/>
        <dbReference type="ChEBI" id="CHEBI:58342"/>
        <dbReference type="ChEBI" id="CHEBI:64615"/>
        <dbReference type="EC" id="2.3.1.20"/>
    </reaction>
</comment>
<comment type="similarity">
    <text evidence="2">Belongs to the mycobacterial A85 antigen family.</text>
</comment>
<evidence type="ECO:0000256" key="5">
    <source>
        <dbReference type="ARBA" id="ARBA00022679"/>
    </source>
</evidence>
<name>A0ABT1IJV9_9PSEU</name>
<dbReference type="PANTHER" id="PTHR48098">
    <property type="entry name" value="ENTEROCHELIN ESTERASE-RELATED"/>
    <property type="match status" value="1"/>
</dbReference>
<dbReference type="Gene3D" id="3.40.50.1820">
    <property type="entry name" value="alpha/beta hydrolase"/>
    <property type="match status" value="1"/>
</dbReference>
<feature type="region of interest" description="Disordered" evidence="9">
    <location>
        <begin position="37"/>
        <end position="57"/>
    </location>
</feature>